<evidence type="ECO:0000256" key="18">
    <source>
        <dbReference type="ARBA" id="ARBA00024861"/>
    </source>
</evidence>
<evidence type="ECO:0000256" key="8">
    <source>
        <dbReference type="ARBA" id="ARBA00022490"/>
    </source>
</evidence>
<dbReference type="Gene3D" id="3.40.190.10">
    <property type="entry name" value="Periplasmic binding protein-like II"/>
    <property type="match status" value="2"/>
</dbReference>
<name>A0A7R9AIL7_9CRUS</name>
<gene>
    <name evidence="21" type="ORF">DSTB1V02_LOCUS14677</name>
</gene>
<dbReference type="SUPFAM" id="SSF54913">
    <property type="entry name" value="GlnB-like"/>
    <property type="match status" value="1"/>
</dbReference>
<dbReference type="GO" id="GO:0000105">
    <property type="term" value="P:L-histidine biosynthetic process"/>
    <property type="evidence" value="ECO:0007669"/>
    <property type="project" value="UniProtKB-UniPathway"/>
</dbReference>
<dbReference type="OrthoDB" id="5967213at2759"/>
<keyword evidence="17" id="KW-0368">Histidine biosynthesis</keyword>
<dbReference type="Pfam" id="PF08029">
    <property type="entry name" value="HisG_C"/>
    <property type="match status" value="1"/>
</dbReference>
<evidence type="ECO:0000256" key="17">
    <source>
        <dbReference type="ARBA" id="ARBA00023102"/>
    </source>
</evidence>
<keyword evidence="10" id="KW-0328">Glycosyltransferase</keyword>
<evidence type="ECO:0000256" key="2">
    <source>
        <dbReference type="ARBA" id="ARBA00001946"/>
    </source>
</evidence>
<reference evidence="21" key="1">
    <citation type="submission" date="2020-11" db="EMBL/GenBank/DDBJ databases">
        <authorList>
            <person name="Tran Van P."/>
        </authorList>
    </citation>
    <scope>NUCLEOTIDE SEQUENCE</scope>
</reference>
<keyword evidence="13" id="KW-0547">Nucleotide-binding</keyword>
<evidence type="ECO:0000256" key="11">
    <source>
        <dbReference type="ARBA" id="ARBA00022679"/>
    </source>
</evidence>
<evidence type="ECO:0000256" key="6">
    <source>
        <dbReference type="ARBA" id="ARBA00011946"/>
    </source>
</evidence>
<evidence type="ECO:0000256" key="5">
    <source>
        <dbReference type="ARBA" id="ARBA00007955"/>
    </source>
</evidence>
<evidence type="ECO:0000256" key="9">
    <source>
        <dbReference type="ARBA" id="ARBA00022605"/>
    </source>
</evidence>
<evidence type="ECO:0000256" key="13">
    <source>
        <dbReference type="ARBA" id="ARBA00022741"/>
    </source>
</evidence>
<evidence type="ECO:0000256" key="4">
    <source>
        <dbReference type="ARBA" id="ARBA00004667"/>
    </source>
</evidence>
<dbReference type="PANTHER" id="PTHR21403:SF8">
    <property type="entry name" value="ATP PHOSPHORIBOSYLTRANSFERASE"/>
    <property type="match status" value="1"/>
</dbReference>
<keyword evidence="12" id="KW-0479">Metal-binding</keyword>
<dbReference type="PANTHER" id="PTHR21403">
    <property type="entry name" value="ATP PHOSPHORIBOSYLTRANSFERASE ATP-PRTASE"/>
    <property type="match status" value="1"/>
</dbReference>
<dbReference type="InterPro" id="IPR012131">
    <property type="entry name" value="Hstdl_DH"/>
</dbReference>
<comment type="pathway">
    <text evidence="4">Amino-acid biosynthesis; L-histidine biosynthesis; L-histidine from 5-phospho-alpha-D-ribose 1-diphosphate: step 1/9.</text>
</comment>
<keyword evidence="22" id="KW-1185">Reference proteome</keyword>
<dbReference type="GO" id="GO:0005524">
    <property type="term" value="F:ATP binding"/>
    <property type="evidence" value="ECO:0007669"/>
    <property type="project" value="UniProtKB-KW"/>
</dbReference>
<sequence>MEFGRCRLSIAVPRGFNYQSVQDLQGKSIATSYPKILQQYLDKHNIQADIHVISGSVEIATGIGLADAICDIVSTGSTLLSNGLKEVEQIFHSEAILIANKNLSQDKKLILDDLLFRLNAVKKAKKNKYILLNVPNANIDNVVKILPGIKSPTILPLAQVGWSSLHSVIPEKDFWQIIQQLKDAERPSQSLSDIVPIVQPIINDVYNNGDDALKHFSIQFDKIELQEFKVSDAEIIAASANIDSNLKEAIEVAYNNIYTFHSHQKSDIQQIQTTK</sequence>
<evidence type="ECO:0000256" key="16">
    <source>
        <dbReference type="ARBA" id="ARBA00023002"/>
    </source>
</evidence>
<comment type="similarity">
    <text evidence="5">Belongs to the ATP phosphoribosyltransferase family. Long subfamily.</text>
</comment>
<comment type="catalytic activity">
    <reaction evidence="1">
        <text>1-(5-phospho-beta-D-ribosyl)-ATP + diphosphate = 5-phospho-alpha-D-ribose 1-diphosphate + ATP</text>
        <dbReference type="Rhea" id="RHEA:18473"/>
        <dbReference type="ChEBI" id="CHEBI:30616"/>
        <dbReference type="ChEBI" id="CHEBI:33019"/>
        <dbReference type="ChEBI" id="CHEBI:58017"/>
        <dbReference type="ChEBI" id="CHEBI:73183"/>
        <dbReference type="EC" id="2.4.2.17"/>
    </reaction>
</comment>
<dbReference type="GO" id="GO:0016616">
    <property type="term" value="F:oxidoreductase activity, acting on the CH-OH group of donors, NAD or NADP as acceptor"/>
    <property type="evidence" value="ECO:0007669"/>
    <property type="project" value="InterPro"/>
</dbReference>
<dbReference type="InterPro" id="IPR013115">
    <property type="entry name" value="HisG_C"/>
</dbReference>
<dbReference type="PROSITE" id="PS01316">
    <property type="entry name" value="ATP_P_PHORIBOSYLTR"/>
    <property type="match status" value="1"/>
</dbReference>
<evidence type="ECO:0000256" key="10">
    <source>
        <dbReference type="ARBA" id="ARBA00022676"/>
    </source>
</evidence>
<evidence type="ECO:0000259" key="19">
    <source>
        <dbReference type="Pfam" id="PF01634"/>
    </source>
</evidence>
<evidence type="ECO:0000259" key="20">
    <source>
        <dbReference type="Pfam" id="PF08029"/>
    </source>
</evidence>
<dbReference type="EMBL" id="LR914055">
    <property type="protein sequence ID" value="CAD7254931.1"/>
    <property type="molecule type" value="Genomic_DNA"/>
</dbReference>
<dbReference type="InterPro" id="IPR013820">
    <property type="entry name" value="ATP_PRibTrfase_cat"/>
</dbReference>
<keyword evidence="16" id="KW-0560">Oxidoreductase</keyword>
<dbReference type="Gene3D" id="3.30.70.120">
    <property type="match status" value="1"/>
</dbReference>
<dbReference type="FunFam" id="3.40.190.10:FF:000008">
    <property type="entry name" value="ATP phosphoribosyltransferase"/>
    <property type="match status" value="1"/>
</dbReference>
<dbReference type="InterPro" id="IPR015867">
    <property type="entry name" value="N-reg_PII/ATP_PRibTrfase_C"/>
</dbReference>
<comment type="function">
    <text evidence="18">Catalyzes the condensation of ATP and 5-phosphoribose 1-diphosphate to form N'-(5'-phosphoribosyl)-ATP (PR-ATP). Has a crucial role in the pathway because the rate of histidine biosynthesis seems to be controlled primarily by regulation of HisG enzymatic activity.</text>
</comment>
<evidence type="ECO:0000256" key="3">
    <source>
        <dbReference type="ARBA" id="ARBA00004496"/>
    </source>
</evidence>
<keyword evidence="9" id="KW-0028">Amino-acid biosynthesis</keyword>
<dbReference type="Gene3D" id="3.40.50.1980">
    <property type="entry name" value="Nitrogenase molybdenum iron protein domain"/>
    <property type="match status" value="1"/>
</dbReference>
<keyword evidence="14" id="KW-0067">ATP-binding</keyword>
<evidence type="ECO:0000313" key="21">
    <source>
        <dbReference type="EMBL" id="CAD7254931.1"/>
    </source>
</evidence>
<dbReference type="EMBL" id="CAJPEV010014537">
    <property type="protein sequence ID" value="CAG0906970.1"/>
    <property type="molecule type" value="Genomic_DNA"/>
</dbReference>
<dbReference type="Proteomes" id="UP000677054">
    <property type="component" value="Unassembled WGS sequence"/>
</dbReference>
<comment type="cofactor">
    <cofactor evidence="2">
        <name>Mg(2+)</name>
        <dbReference type="ChEBI" id="CHEBI:18420"/>
    </cofactor>
</comment>
<dbReference type="FunFam" id="3.30.70.120:FF:000002">
    <property type="entry name" value="ATP phosphoribosyltransferase"/>
    <property type="match status" value="1"/>
</dbReference>
<dbReference type="Pfam" id="PF00815">
    <property type="entry name" value="Histidinol_dh"/>
    <property type="match status" value="1"/>
</dbReference>
<dbReference type="GO" id="GO:0000287">
    <property type="term" value="F:magnesium ion binding"/>
    <property type="evidence" value="ECO:0007669"/>
    <property type="project" value="InterPro"/>
</dbReference>
<dbReference type="GO" id="GO:0005737">
    <property type="term" value="C:cytoplasm"/>
    <property type="evidence" value="ECO:0007669"/>
    <property type="project" value="UniProtKB-SubCell"/>
</dbReference>
<protein>
    <recommendedName>
        <fullName evidence="7">ATP phosphoribosyltransferase</fullName>
        <ecNumber evidence="6">2.4.2.17</ecNumber>
    </recommendedName>
</protein>
<dbReference type="InterPro" id="IPR001348">
    <property type="entry name" value="ATP_PRibTrfase_HisG"/>
</dbReference>
<dbReference type="NCBIfam" id="TIGR03455">
    <property type="entry name" value="HisG_C-term"/>
    <property type="match status" value="1"/>
</dbReference>
<dbReference type="EC" id="2.4.2.17" evidence="6"/>
<evidence type="ECO:0000256" key="15">
    <source>
        <dbReference type="ARBA" id="ARBA00022842"/>
    </source>
</evidence>
<evidence type="ECO:0000256" key="7">
    <source>
        <dbReference type="ARBA" id="ARBA00020998"/>
    </source>
</evidence>
<comment type="subcellular location">
    <subcellularLocation>
        <location evidence="3">Cytoplasm</location>
    </subcellularLocation>
</comment>
<organism evidence="21">
    <name type="scientific">Darwinula stevensoni</name>
    <dbReference type="NCBI Taxonomy" id="69355"/>
    <lineage>
        <taxon>Eukaryota</taxon>
        <taxon>Metazoa</taxon>
        <taxon>Ecdysozoa</taxon>
        <taxon>Arthropoda</taxon>
        <taxon>Crustacea</taxon>
        <taxon>Oligostraca</taxon>
        <taxon>Ostracoda</taxon>
        <taxon>Podocopa</taxon>
        <taxon>Podocopida</taxon>
        <taxon>Darwinulocopina</taxon>
        <taxon>Darwinuloidea</taxon>
        <taxon>Darwinulidae</taxon>
        <taxon>Darwinula</taxon>
    </lineage>
</organism>
<dbReference type="NCBIfam" id="TIGR00070">
    <property type="entry name" value="hisG"/>
    <property type="match status" value="1"/>
</dbReference>
<evidence type="ECO:0000313" key="22">
    <source>
        <dbReference type="Proteomes" id="UP000677054"/>
    </source>
</evidence>
<dbReference type="Pfam" id="PF01634">
    <property type="entry name" value="HisG"/>
    <property type="match status" value="1"/>
</dbReference>
<dbReference type="InterPro" id="IPR011322">
    <property type="entry name" value="N-reg_PII-like_a/b"/>
</dbReference>
<accession>A0A7R9AIL7</accession>
<feature type="non-terminal residue" evidence="21">
    <location>
        <position position="275"/>
    </location>
</feature>
<keyword evidence="15" id="KW-0460">Magnesium</keyword>
<evidence type="ECO:0000256" key="12">
    <source>
        <dbReference type="ARBA" id="ARBA00022723"/>
    </source>
</evidence>
<proteinExistence type="inferred from homology"/>
<dbReference type="UniPathway" id="UPA00031">
    <property type="reaction ID" value="UER00006"/>
</dbReference>
<evidence type="ECO:0000256" key="1">
    <source>
        <dbReference type="ARBA" id="ARBA00000915"/>
    </source>
</evidence>
<keyword evidence="11" id="KW-0808">Transferase</keyword>
<dbReference type="SUPFAM" id="SSF53850">
    <property type="entry name" value="Periplasmic binding protein-like II"/>
    <property type="match status" value="1"/>
</dbReference>
<dbReference type="InterPro" id="IPR018198">
    <property type="entry name" value="ATP_PRibTrfase_CS"/>
</dbReference>
<dbReference type="AlphaFoldDB" id="A0A7R9AIL7"/>
<evidence type="ECO:0000256" key="14">
    <source>
        <dbReference type="ARBA" id="ARBA00022840"/>
    </source>
</evidence>
<feature type="domain" description="ATP phosphoribosyltransferase catalytic" evidence="19">
    <location>
        <begin position="1"/>
        <end position="119"/>
    </location>
</feature>
<feature type="domain" description="Histidine biosynthesis HisG C-terminal" evidence="20">
    <location>
        <begin position="124"/>
        <end position="184"/>
    </location>
</feature>
<dbReference type="GO" id="GO:0003879">
    <property type="term" value="F:ATP phosphoribosyltransferase activity"/>
    <property type="evidence" value="ECO:0007669"/>
    <property type="project" value="UniProtKB-EC"/>
</dbReference>
<dbReference type="GO" id="GO:0051287">
    <property type="term" value="F:NAD binding"/>
    <property type="evidence" value="ECO:0007669"/>
    <property type="project" value="InterPro"/>
</dbReference>
<keyword evidence="8" id="KW-0963">Cytoplasm</keyword>